<name>A0A238KNR8_9RHOB</name>
<keyword evidence="3" id="KW-1185">Reference proteome</keyword>
<organism evidence="2 3">
    <name type="scientific">Octadecabacter ascidiaceicola</name>
    <dbReference type="NCBI Taxonomy" id="1655543"/>
    <lineage>
        <taxon>Bacteria</taxon>
        <taxon>Pseudomonadati</taxon>
        <taxon>Pseudomonadota</taxon>
        <taxon>Alphaproteobacteria</taxon>
        <taxon>Rhodobacterales</taxon>
        <taxon>Roseobacteraceae</taxon>
        <taxon>Octadecabacter</taxon>
    </lineage>
</organism>
<evidence type="ECO:0000256" key="1">
    <source>
        <dbReference type="SAM" id="MobiDB-lite"/>
    </source>
</evidence>
<feature type="compositionally biased region" description="Basic residues" evidence="1">
    <location>
        <begin position="57"/>
        <end position="73"/>
    </location>
</feature>
<dbReference type="EMBL" id="FXYD01000006">
    <property type="protein sequence ID" value="SMX44270.1"/>
    <property type="molecule type" value="Genomic_DNA"/>
</dbReference>
<evidence type="ECO:0000313" key="2">
    <source>
        <dbReference type="EMBL" id="SMX44270.1"/>
    </source>
</evidence>
<dbReference type="Proteomes" id="UP000203464">
    <property type="component" value="Unassembled WGS sequence"/>
</dbReference>
<feature type="compositionally biased region" description="Basic and acidic residues" evidence="1">
    <location>
        <begin position="46"/>
        <end position="56"/>
    </location>
</feature>
<dbReference type="AlphaFoldDB" id="A0A238KNR8"/>
<reference evidence="3" key="1">
    <citation type="submission" date="2017-05" db="EMBL/GenBank/DDBJ databases">
        <authorList>
            <person name="Rodrigo-Torres L."/>
            <person name="Arahal R. D."/>
            <person name="Lucena T."/>
        </authorList>
    </citation>
    <scope>NUCLEOTIDE SEQUENCE [LARGE SCALE GENOMIC DNA]</scope>
    <source>
        <strain evidence="3">CECT 8868</strain>
    </source>
</reference>
<feature type="region of interest" description="Disordered" evidence="1">
    <location>
        <begin position="46"/>
        <end position="73"/>
    </location>
</feature>
<sequence length="73" mass="8624">MIEVKVSIFLMPDVFPCEFVKLGEFMERHRRIGMVFNVIGHVPRKEPHKPVHERRAGALKHGSRVRATRMFRK</sequence>
<accession>A0A238KNR8</accession>
<proteinExistence type="predicted"/>
<gene>
    <name evidence="2" type="ORF">OCA8868_03105</name>
</gene>
<evidence type="ECO:0000313" key="3">
    <source>
        <dbReference type="Proteomes" id="UP000203464"/>
    </source>
</evidence>
<protein>
    <submittedName>
        <fullName evidence="2">Uncharacterized protein</fullName>
    </submittedName>
</protein>